<dbReference type="InterPro" id="IPR001647">
    <property type="entry name" value="HTH_TetR"/>
</dbReference>
<dbReference type="PANTHER" id="PTHR30328:SF54">
    <property type="entry name" value="HTH-TYPE TRANSCRIPTIONAL REPRESSOR SCO4008"/>
    <property type="match status" value="1"/>
</dbReference>
<keyword evidence="1 2" id="KW-0238">DNA-binding</keyword>
<protein>
    <submittedName>
        <fullName evidence="4">TetR/AcrR family transcriptional regulator</fullName>
    </submittedName>
</protein>
<dbReference type="PRINTS" id="PR00455">
    <property type="entry name" value="HTHTETR"/>
</dbReference>
<dbReference type="SUPFAM" id="SSF48498">
    <property type="entry name" value="Tetracyclin repressor-like, C-terminal domain"/>
    <property type="match status" value="1"/>
</dbReference>
<dbReference type="Pfam" id="PF00440">
    <property type="entry name" value="TetR_N"/>
    <property type="match status" value="1"/>
</dbReference>
<proteinExistence type="predicted"/>
<dbReference type="InterPro" id="IPR009057">
    <property type="entry name" value="Homeodomain-like_sf"/>
</dbReference>
<evidence type="ECO:0000259" key="3">
    <source>
        <dbReference type="PROSITE" id="PS50977"/>
    </source>
</evidence>
<keyword evidence="5" id="KW-1185">Reference proteome</keyword>
<dbReference type="InterPro" id="IPR041474">
    <property type="entry name" value="NicS_C"/>
</dbReference>
<dbReference type="RefSeq" id="WP_340365119.1">
    <property type="nucleotide sequence ID" value="NZ_JBBKZV010000011.1"/>
</dbReference>
<feature type="domain" description="HTH tetR-type" evidence="3">
    <location>
        <begin position="13"/>
        <end position="73"/>
    </location>
</feature>
<feature type="DNA-binding region" description="H-T-H motif" evidence="2">
    <location>
        <begin position="36"/>
        <end position="55"/>
    </location>
</feature>
<gene>
    <name evidence="4" type="ORF">WKW80_18960</name>
</gene>
<dbReference type="Pfam" id="PF17938">
    <property type="entry name" value="TetR_C_29"/>
    <property type="match status" value="1"/>
</dbReference>
<reference evidence="4 5" key="1">
    <citation type="submission" date="2024-03" db="EMBL/GenBank/DDBJ databases">
        <title>Novel species of the genus Variovorax.</title>
        <authorList>
            <person name="Liu Q."/>
            <person name="Xin Y.-H."/>
        </authorList>
    </citation>
    <scope>NUCLEOTIDE SEQUENCE [LARGE SCALE GENOMIC DNA]</scope>
    <source>
        <strain evidence="4 5">KACC 18501</strain>
    </source>
</reference>
<accession>A0ABU8W211</accession>
<dbReference type="Gene3D" id="1.10.357.10">
    <property type="entry name" value="Tetracycline Repressor, domain 2"/>
    <property type="match status" value="1"/>
</dbReference>
<dbReference type="InterPro" id="IPR036271">
    <property type="entry name" value="Tet_transcr_reg_TetR-rel_C_sf"/>
</dbReference>
<dbReference type="SUPFAM" id="SSF46689">
    <property type="entry name" value="Homeodomain-like"/>
    <property type="match status" value="1"/>
</dbReference>
<dbReference type="PANTHER" id="PTHR30328">
    <property type="entry name" value="TRANSCRIPTIONAL REPRESSOR"/>
    <property type="match status" value="1"/>
</dbReference>
<name>A0ABU8W211_9BURK</name>
<comment type="caution">
    <text evidence="4">The sequence shown here is derived from an EMBL/GenBank/DDBJ whole genome shotgun (WGS) entry which is preliminary data.</text>
</comment>
<dbReference type="PROSITE" id="PS50977">
    <property type="entry name" value="HTH_TETR_2"/>
    <property type="match status" value="1"/>
</dbReference>
<evidence type="ECO:0000256" key="2">
    <source>
        <dbReference type="PROSITE-ProRule" id="PRU00335"/>
    </source>
</evidence>
<dbReference type="Proteomes" id="UP001363010">
    <property type="component" value="Unassembled WGS sequence"/>
</dbReference>
<dbReference type="EMBL" id="JBBKZV010000011">
    <property type="protein sequence ID" value="MEJ8824084.1"/>
    <property type="molecule type" value="Genomic_DNA"/>
</dbReference>
<evidence type="ECO:0000313" key="5">
    <source>
        <dbReference type="Proteomes" id="UP001363010"/>
    </source>
</evidence>
<organism evidence="4 5">
    <name type="scientific">Variovorax humicola</name>
    <dbReference type="NCBI Taxonomy" id="1769758"/>
    <lineage>
        <taxon>Bacteria</taxon>
        <taxon>Pseudomonadati</taxon>
        <taxon>Pseudomonadota</taxon>
        <taxon>Betaproteobacteria</taxon>
        <taxon>Burkholderiales</taxon>
        <taxon>Comamonadaceae</taxon>
        <taxon>Variovorax</taxon>
    </lineage>
</organism>
<evidence type="ECO:0000256" key="1">
    <source>
        <dbReference type="ARBA" id="ARBA00023125"/>
    </source>
</evidence>
<sequence>MGEKLPFRARNPDNTKQLILDAAKIEFAKAGLGGARVDKIAETSGANKGMIYHYFGGKEELFAAVVEDAYLGIRSQERLLGLLDLKPSEAIKKLVEFTWEYYLENPEFITLVNSENLHEARHIAGSKQLRKLQKEYVDTVREILERGAASGEFRKDIDAAQLCITIAAIGFYYLNNRHTGGVLFGFNFASREALAARIKFNIETIMRMVMN</sequence>
<evidence type="ECO:0000313" key="4">
    <source>
        <dbReference type="EMBL" id="MEJ8824084.1"/>
    </source>
</evidence>
<dbReference type="InterPro" id="IPR050109">
    <property type="entry name" value="HTH-type_TetR-like_transc_reg"/>
</dbReference>